<feature type="transmembrane region" description="Helical" evidence="7">
    <location>
        <begin position="106"/>
        <end position="127"/>
    </location>
</feature>
<dbReference type="EMBL" id="JAXOVC010000010">
    <property type="protein sequence ID" value="KAK4496692.1"/>
    <property type="molecule type" value="Genomic_DNA"/>
</dbReference>
<evidence type="ECO:0000256" key="4">
    <source>
        <dbReference type="ARBA" id="ARBA00023136"/>
    </source>
</evidence>
<keyword evidence="3 7" id="KW-1133">Transmembrane helix</keyword>
<evidence type="ECO:0000256" key="1">
    <source>
        <dbReference type="ARBA" id="ARBA00004141"/>
    </source>
</evidence>
<keyword evidence="4 7" id="KW-0472">Membrane</keyword>
<feature type="domain" description="Rhodopsin" evidence="8">
    <location>
        <begin position="37"/>
        <end position="289"/>
    </location>
</feature>
<evidence type="ECO:0000256" key="2">
    <source>
        <dbReference type="ARBA" id="ARBA00022692"/>
    </source>
</evidence>
<dbReference type="PANTHER" id="PTHR33048:SF162">
    <property type="entry name" value="SATRATOXIN BIOSYNTHESIS SC1 CLUSTER PROTEIN 4"/>
    <property type="match status" value="1"/>
</dbReference>
<feature type="region of interest" description="Disordered" evidence="6">
    <location>
        <begin position="297"/>
        <end position="323"/>
    </location>
</feature>
<dbReference type="InterPro" id="IPR049326">
    <property type="entry name" value="Rhodopsin_dom_fungi"/>
</dbReference>
<dbReference type="PANTHER" id="PTHR33048">
    <property type="entry name" value="PTH11-LIKE INTEGRAL MEMBRANE PROTEIN (AFU_ORTHOLOGUE AFUA_5G11245)"/>
    <property type="match status" value="1"/>
</dbReference>
<comment type="similarity">
    <text evidence="5">Belongs to the SAT4 family.</text>
</comment>
<evidence type="ECO:0000256" key="6">
    <source>
        <dbReference type="SAM" id="MobiDB-lite"/>
    </source>
</evidence>
<proteinExistence type="inferred from homology"/>
<keyword evidence="10" id="KW-1185">Reference proteome</keyword>
<evidence type="ECO:0000313" key="10">
    <source>
        <dbReference type="Proteomes" id="UP001305779"/>
    </source>
</evidence>
<keyword evidence="2 7" id="KW-0812">Transmembrane</keyword>
<protein>
    <recommendedName>
        <fullName evidence="8">Rhodopsin domain-containing protein</fullName>
    </recommendedName>
</protein>
<dbReference type="InterPro" id="IPR052337">
    <property type="entry name" value="SAT4-like"/>
</dbReference>
<feature type="transmembrane region" description="Helical" evidence="7">
    <location>
        <begin position="196"/>
        <end position="218"/>
    </location>
</feature>
<feature type="transmembrane region" description="Helical" evidence="7">
    <location>
        <begin position="53"/>
        <end position="72"/>
    </location>
</feature>
<dbReference type="Pfam" id="PF20684">
    <property type="entry name" value="Fung_rhodopsin"/>
    <property type="match status" value="1"/>
</dbReference>
<evidence type="ECO:0000256" key="3">
    <source>
        <dbReference type="ARBA" id="ARBA00022989"/>
    </source>
</evidence>
<organism evidence="9 10">
    <name type="scientific">Zasmidium cellare</name>
    <name type="common">Wine cellar mold</name>
    <name type="synonym">Racodium cellare</name>
    <dbReference type="NCBI Taxonomy" id="395010"/>
    <lineage>
        <taxon>Eukaryota</taxon>
        <taxon>Fungi</taxon>
        <taxon>Dikarya</taxon>
        <taxon>Ascomycota</taxon>
        <taxon>Pezizomycotina</taxon>
        <taxon>Dothideomycetes</taxon>
        <taxon>Dothideomycetidae</taxon>
        <taxon>Mycosphaerellales</taxon>
        <taxon>Mycosphaerellaceae</taxon>
        <taxon>Zasmidium</taxon>
    </lineage>
</organism>
<feature type="transmembrane region" description="Helical" evidence="7">
    <location>
        <begin position="139"/>
        <end position="161"/>
    </location>
</feature>
<evidence type="ECO:0000256" key="7">
    <source>
        <dbReference type="SAM" id="Phobius"/>
    </source>
</evidence>
<feature type="transmembrane region" description="Helical" evidence="7">
    <location>
        <begin position="230"/>
        <end position="249"/>
    </location>
</feature>
<evidence type="ECO:0000313" key="9">
    <source>
        <dbReference type="EMBL" id="KAK4496692.1"/>
    </source>
</evidence>
<evidence type="ECO:0000256" key="5">
    <source>
        <dbReference type="ARBA" id="ARBA00038359"/>
    </source>
</evidence>
<name>A0ABR0E5J0_ZASCE</name>
<comment type="subcellular location">
    <subcellularLocation>
        <location evidence="1">Membrane</location>
        <topology evidence="1">Multi-pass membrane protein</topology>
    </subcellularLocation>
</comment>
<reference evidence="9 10" key="1">
    <citation type="journal article" date="2023" name="G3 (Bethesda)">
        <title>A chromosome-level genome assembly of Zasmidium syzygii isolated from banana leaves.</title>
        <authorList>
            <person name="van Westerhoven A.C."/>
            <person name="Mehrabi R."/>
            <person name="Talebi R."/>
            <person name="Steentjes M.B.F."/>
            <person name="Corcolon B."/>
            <person name="Chong P.A."/>
            <person name="Kema G.H.J."/>
            <person name="Seidl M.F."/>
        </authorList>
    </citation>
    <scope>NUCLEOTIDE SEQUENCE [LARGE SCALE GENOMIC DNA]</scope>
    <source>
        <strain evidence="9 10">P124</strain>
    </source>
</reference>
<evidence type="ECO:0000259" key="8">
    <source>
        <dbReference type="Pfam" id="PF20684"/>
    </source>
</evidence>
<feature type="transmembrane region" description="Helical" evidence="7">
    <location>
        <begin position="20"/>
        <end position="41"/>
    </location>
</feature>
<sequence length="361" mass="40052">MAGGDLVLPSTARNLGPAGLITVAWVGFALAAGLVAVRCYARLTEVKRLHLDDYWLLTALFFLLTNAILQTLQTPSTFYLAWLEAGKQEPPEQTLAIGNVYVRYEFAIIGIFWTVCWCVKASFLAMYKRLFAGLPQYLTLWWVVVFFTAGSYIGCWFASAWTCHPPSTYFRFGMYRLLDSCECMKPIDVRGGVISISYSTAVDILSDLMIMALPIRIIPSLQVTRDHKRGLLLIFCIGLFIIAAAIVRLTQIVTSERTDPAGLSVWGLVESSISVCVGSLPPLKALISRKAHSTFRSGKSLSKSRSRSQRKNISSDEEQHELSKTSNAIAIAMSDRSTSDPPYPDPVAHGQIVVEREYIVH</sequence>
<dbReference type="Proteomes" id="UP001305779">
    <property type="component" value="Unassembled WGS sequence"/>
</dbReference>
<comment type="caution">
    <text evidence="9">The sequence shown here is derived from an EMBL/GenBank/DDBJ whole genome shotgun (WGS) entry which is preliminary data.</text>
</comment>
<gene>
    <name evidence="9" type="ORF">PRZ48_012674</name>
</gene>
<accession>A0ABR0E5J0</accession>